<dbReference type="AlphaFoldDB" id="A0AAV3ZSE8"/>
<feature type="domain" description="F-box" evidence="1">
    <location>
        <begin position="89"/>
        <end position="135"/>
    </location>
</feature>
<accession>A0AAV3ZSE8</accession>
<dbReference type="InterPro" id="IPR036047">
    <property type="entry name" value="F-box-like_dom_sf"/>
</dbReference>
<organism evidence="2 3">
    <name type="scientific">Plakobranchus ocellatus</name>
    <dbReference type="NCBI Taxonomy" id="259542"/>
    <lineage>
        <taxon>Eukaryota</taxon>
        <taxon>Metazoa</taxon>
        <taxon>Spiralia</taxon>
        <taxon>Lophotrochozoa</taxon>
        <taxon>Mollusca</taxon>
        <taxon>Gastropoda</taxon>
        <taxon>Heterobranchia</taxon>
        <taxon>Euthyneura</taxon>
        <taxon>Panpulmonata</taxon>
        <taxon>Sacoglossa</taxon>
        <taxon>Placobranchoidea</taxon>
        <taxon>Plakobranchidae</taxon>
        <taxon>Plakobranchus</taxon>
    </lineage>
</organism>
<dbReference type="Pfam" id="PF12937">
    <property type="entry name" value="F-box-like"/>
    <property type="match status" value="1"/>
</dbReference>
<evidence type="ECO:0000313" key="3">
    <source>
        <dbReference type="Proteomes" id="UP000735302"/>
    </source>
</evidence>
<keyword evidence="3" id="KW-1185">Reference proteome</keyword>
<proteinExistence type="predicted"/>
<gene>
    <name evidence="2" type="ORF">PoB_002392600</name>
</gene>
<sequence length="386" mass="43828">MERGAQDDTITERMHSLHFLLKFSLCVFQFSLRAVRPRKKAFSTMQPEVSGLTGGKSFADVVKFGLRSHFVFVQQDDDQSELVENNSEPKQWQALPYNFLLSLCRYLHDRDRFSMAQVCRAWREATLNPSLWRSHVFYLYCRHEVPQGLAWLTGRARFLRHATIMCFGTFDSHRQNFLRALQQTDLLDLDINGAAYWWSAASADGGICGRVVARISRLVKTQRRLHGFQMRQAMLPFKLGMGVLSAALVASGQTLRRLGLEDFFGEQIAFNAPYMPGLFTDLRFENYAKSMKWQPGDYASCPANLLQGEALSVFLSLSPEDISDCQSVKETPLRILAVTRMGLNPNSSLRSLHRTKTLPLISIELPVISIVGLNSLKCQTSIVFPF</sequence>
<reference evidence="2 3" key="1">
    <citation type="journal article" date="2021" name="Elife">
        <title>Chloroplast acquisition without the gene transfer in kleptoplastic sea slugs, Plakobranchus ocellatus.</title>
        <authorList>
            <person name="Maeda T."/>
            <person name="Takahashi S."/>
            <person name="Yoshida T."/>
            <person name="Shimamura S."/>
            <person name="Takaki Y."/>
            <person name="Nagai Y."/>
            <person name="Toyoda A."/>
            <person name="Suzuki Y."/>
            <person name="Arimoto A."/>
            <person name="Ishii H."/>
            <person name="Satoh N."/>
            <person name="Nishiyama T."/>
            <person name="Hasebe M."/>
            <person name="Maruyama T."/>
            <person name="Minagawa J."/>
            <person name="Obokata J."/>
            <person name="Shigenobu S."/>
        </authorList>
    </citation>
    <scope>NUCLEOTIDE SEQUENCE [LARGE SCALE GENOMIC DNA]</scope>
</reference>
<dbReference type="SUPFAM" id="SSF81383">
    <property type="entry name" value="F-box domain"/>
    <property type="match status" value="1"/>
</dbReference>
<evidence type="ECO:0000313" key="2">
    <source>
        <dbReference type="EMBL" id="GFN97420.1"/>
    </source>
</evidence>
<dbReference type="PROSITE" id="PS50181">
    <property type="entry name" value="FBOX"/>
    <property type="match status" value="1"/>
</dbReference>
<protein>
    <submittedName>
        <fullName evidence="2">F-box only protein 39-like</fullName>
    </submittedName>
</protein>
<name>A0AAV3ZSE8_9GAST</name>
<dbReference type="Gene3D" id="1.20.1280.50">
    <property type="match status" value="1"/>
</dbReference>
<evidence type="ECO:0000259" key="1">
    <source>
        <dbReference type="PROSITE" id="PS50181"/>
    </source>
</evidence>
<comment type="caution">
    <text evidence="2">The sequence shown here is derived from an EMBL/GenBank/DDBJ whole genome shotgun (WGS) entry which is preliminary data.</text>
</comment>
<dbReference type="Proteomes" id="UP000735302">
    <property type="component" value="Unassembled WGS sequence"/>
</dbReference>
<dbReference type="InterPro" id="IPR001810">
    <property type="entry name" value="F-box_dom"/>
</dbReference>
<dbReference type="EMBL" id="BLXT01002773">
    <property type="protein sequence ID" value="GFN97420.1"/>
    <property type="molecule type" value="Genomic_DNA"/>
</dbReference>